<evidence type="ECO:0000313" key="2">
    <source>
        <dbReference type="Proteomes" id="UP000541444"/>
    </source>
</evidence>
<dbReference type="EMBL" id="JACGCM010002618">
    <property type="protein sequence ID" value="KAF6137985.1"/>
    <property type="molecule type" value="Genomic_DNA"/>
</dbReference>
<proteinExistence type="predicted"/>
<dbReference type="OrthoDB" id="1418673at2759"/>
<dbReference type="AlphaFoldDB" id="A0A7J7L5R1"/>
<gene>
    <name evidence="1" type="ORF">GIB67_041858</name>
</gene>
<sequence>MVSVMLNFSALLNFSPISRRENSSFSARSSLSSTEQQAKVILSENNNGRLGKKKILLSTKAATSPFDESKIERLSVKDFLEQSKDLIKSDGGSPRWFSPIQCGLRWKDSPLLLYLPGKIFLICLLLVY</sequence>
<name>A0A7J7L5R1_9MAGN</name>
<accession>A0A7J7L5R1</accession>
<dbReference type="Proteomes" id="UP000541444">
    <property type="component" value="Unassembled WGS sequence"/>
</dbReference>
<reference evidence="1 2" key="1">
    <citation type="journal article" date="2020" name="IScience">
        <title>Genome Sequencing of the Endangered Kingdonia uniflora (Circaeasteraceae, Ranunculales) Reveals Potential Mechanisms of Evolutionary Specialization.</title>
        <authorList>
            <person name="Sun Y."/>
            <person name="Deng T."/>
            <person name="Zhang A."/>
            <person name="Moore M.J."/>
            <person name="Landis J.B."/>
            <person name="Lin N."/>
            <person name="Zhang H."/>
            <person name="Zhang X."/>
            <person name="Huang J."/>
            <person name="Zhang X."/>
            <person name="Sun H."/>
            <person name="Wang H."/>
        </authorList>
    </citation>
    <scope>NUCLEOTIDE SEQUENCE [LARGE SCALE GENOMIC DNA]</scope>
    <source>
        <strain evidence="1">TB1705</strain>
        <tissue evidence="1">Leaf</tissue>
    </source>
</reference>
<comment type="caution">
    <text evidence="1">The sequence shown here is derived from an EMBL/GenBank/DDBJ whole genome shotgun (WGS) entry which is preliminary data.</text>
</comment>
<protein>
    <submittedName>
        <fullName evidence="1">Uncharacterized protein</fullName>
    </submittedName>
</protein>
<keyword evidence="2" id="KW-1185">Reference proteome</keyword>
<evidence type="ECO:0000313" key="1">
    <source>
        <dbReference type="EMBL" id="KAF6137985.1"/>
    </source>
</evidence>
<organism evidence="1 2">
    <name type="scientific">Kingdonia uniflora</name>
    <dbReference type="NCBI Taxonomy" id="39325"/>
    <lineage>
        <taxon>Eukaryota</taxon>
        <taxon>Viridiplantae</taxon>
        <taxon>Streptophyta</taxon>
        <taxon>Embryophyta</taxon>
        <taxon>Tracheophyta</taxon>
        <taxon>Spermatophyta</taxon>
        <taxon>Magnoliopsida</taxon>
        <taxon>Ranunculales</taxon>
        <taxon>Circaeasteraceae</taxon>
        <taxon>Kingdonia</taxon>
    </lineage>
</organism>